<dbReference type="PROSITE" id="PS50262">
    <property type="entry name" value="G_PROTEIN_RECEP_F1_2"/>
    <property type="match status" value="1"/>
</dbReference>
<comment type="subcellular location">
    <subcellularLocation>
        <location evidence="1">Membrane</location>
        <topology evidence="1">Multi-pass membrane protein</topology>
    </subcellularLocation>
</comment>
<evidence type="ECO:0000256" key="5">
    <source>
        <dbReference type="ARBA" id="ARBA00023136"/>
    </source>
</evidence>
<feature type="transmembrane region" description="Helical" evidence="9">
    <location>
        <begin position="123"/>
        <end position="144"/>
    </location>
</feature>
<reference evidence="11 12" key="1">
    <citation type="journal article" date="2017" name="Nat. Ecol. Evol.">
        <title>Scallop genome provides insights into evolution of bilaterian karyotype and development.</title>
        <authorList>
            <person name="Wang S."/>
            <person name="Zhang J."/>
            <person name="Jiao W."/>
            <person name="Li J."/>
            <person name="Xun X."/>
            <person name="Sun Y."/>
            <person name="Guo X."/>
            <person name="Huan P."/>
            <person name="Dong B."/>
            <person name="Zhang L."/>
            <person name="Hu X."/>
            <person name="Sun X."/>
            <person name="Wang J."/>
            <person name="Zhao C."/>
            <person name="Wang Y."/>
            <person name="Wang D."/>
            <person name="Huang X."/>
            <person name="Wang R."/>
            <person name="Lv J."/>
            <person name="Li Y."/>
            <person name="Zhang Z."/>
            <person name="Liu B."/>
            <person name="Lu W."/>
            <person name="Hui Y."/>
            <person name="Liang J."/>
            <person name="Zhou Z."/>
            <person name="Hou R."/>
            <person name="Li X."/>
            <person name="Liu Y."/>
            <person name="Li H."/>
            <person name="Ning X."/>
            <person name="Lin Y."/>
            <person name="Zhao L."/>
            <person name="Xing Q."/>
            <person name="Dou J."/>
            <person name="Li Y."/>
            <person name="Mao J."/>
            <person name="Guo H."/>
            <person name="Dou H."/>
            <person name="Li T."/>
            <person name="Mu C."/>
            <person name="Jiang W."/>
            <person name="Fu Q."/>
            <person name="Fu X."/>
            <person name="Miao Y."/>
            <person name="Liu J."/>
            <person name="Yu Q."/>
            <person name="Li R."/>
            <person name="Liao H."/>
            <person name="Li X."/>
            <person name="Kong Y."/>
            <person name="Jiang Z."/>
            <person name="Chourrout D."/>
            <person name="Li R."/>
            <person name="Bao Z."/>
        </authorList>
    </citation>
    <scope>NUCLEOTIDE SEQUENCE [LARGE SCALE GENOMIC DNA]</scope>
    <source>
        <strain evidence="11 12">PY_sf001</strain>
    </source>
</reference>
<comment type="caution">
    <text evidence="11">The sequence shown here is derived from an EMBL/GenBank/DDBJ whole genome shotgun (WGS) entry which is preliminary data.</text>
</comment>
<name>A0A210QCG5_MIZYE</name>
<feature type="transmembrane region" description="Helical" evidence="9">
    <location>
        <begin position="83"/>
        <end position="103"/>
    </location>
</feature>
<organism evidence="11 12">
    <name type="scientific">Mizuhopecten yessoensis</name>
    <name type="common">Japanese scallop</name>
    <name type="synonym">Patinopecten yessoensis</name>
    <dbReference type="NCBI Taxonomy" id="6573"/>
    <lineage>
        <taxon>Eukaryota</taxon>
        <taxon>Metazoa</taxon>
        <taxon>Spiralia</taxon>
        <taxon>Lophotrochozoa</taxon>
        <taxon>Mollusca</taxon>
        <taxon>Bivalvia</taxon>
        <taxon>Autobranchia</taxon>
        <taxon>Pteriomorphia</taxon>
        <taxon>Pectinida</taxon>
        <taxon>Pectinoidea</taxon>
        <taxon>Pectinidae</taxon>
        <taxon>Mizuhopecten</taxon>
    </lineage>
</organism>
<evidence type="ECO:0000256" key="1">
    <source>
        <dbReference type="ARBA" id="ARBA00004141"/>
    </source>
</evidence>
<evidence type="ECO:0000256" key="7">
    <source>
        <dbReference type="ARBA" id="ARBA00023224"/>
    </source>
</evidence>
<sequence length="391" mass="44268">MMEEMGERNSPLDNMAGSTNITDSTNKFDFASFIIERNNDNALLLLPVIIVVGVLILLGFVGNTLVCYVYNSPTIKKRRTTKRVFILTLAIFDILNCVLVMPFEIYDMRNQHYFQSTEVCKVFRFIETSLVLSSGFILLSVSVDRYVNLVKASKRIITPSRAKKLGLACVIVSLSLAWPVLIFAGTDKFTILVDGNSTNLTGTECTTFRNDYHGFMSDKIYNIFLIGTFVSALIILIVIYILIGLKLYRRRRGSTNNGGLMFLSSTNEGKNLTDGKPIKRNNVRKSSLGYAIRRSKPKAQGSTVMFYSVTVVFILGFLPHLTVRTLKMLKIAFTESHSFDSTEIIYNLLVRSYMINSAANPFIYSILNVRFRKDLIASFKRCFCLHRLRSK</sequence>
<feature type="transmembrane region" description="Helical" evidence="9">
    <location>
        <begin position="220"/>
        <end position="243"/>
    </location>
</feature>
<accession>A0A210QCG5</accession>
<dbReference type="GO" id="GO:0016020">
    <property type="term" value="C:membrane"/>
    <property type="evidence" value="ECO:0007669"/>
    <property type="project" value="UniProtKB-SubCell"/>
</dbReference>
<dbReference type="GO" id="GO:0004930">
    <property type="term" value="F:G protein-coupled receptor activity"/>
    <property type="evidence" value="ECO:0007669"/>
    <property type="project" value="UniProtKB-KW"/>
</dbReference>
<feature type="domain" description="G-protein coupled receptors family 1 profile" evidence="10">
    <location>
        <begin position="62"/>
        <end position="364"/>
    </location>
</feature>
<dbReference type="SUPFAM" id="SSF81321">
    <property type="entry name" value="Family A G protein-coupled receptor-like"/>
    <property type="match status" value="1"/>
</dbReference>
<dbReference type="PROSITE" id="PS00237">
    <property type="entry name" value="G_PROTEIN_RECEP_F1_1"/>
    <property type="match status" value="1"/>
</dbReference>
<evidence type="ECO:0000256" key="6">
    <source>
        <dbReference type="ARBA" id="ARBA00023170"/>
    </source>
</evidence>
<evidence type="ECO:0000256" key="3">
    <source>
        <dbReference type="ARBA" id="ARBA00022989"/>
    </source>
</evidence>
<dbReference type="PANTHER" id="PTHR24238">
    <property type="entry name" value="G-PROTEIN COUPLED RECEPTOR"/>
    <property type="match status" value="1"/>
</dbReference>
<dbReference type="Pfam" id="PF00001">
    <property type="entry name" value="7tm_1"/>
    <property type="match status" value="1"/>
</dbReference>
<evidence type="ECO:0000256" key="9">
    <source>
        <dbReference type="SAM" id="Phobius"/>
    </source>
</evidence>
<feature type="transmembrane region" description="Helical" evidence="9">
    <location>
        <begin position="165"/>
        <end position="184"/>
    </location>
</feature>
<evidence type="ECO:0000256" key="2">
    <source>
        <dbReference type="ARBA" id="ARBA00022692"/>
    </source>
</evidence>
<keyword evidence="2 8" id="KW-0812">Transmembrane</keyword>
<evidence type="ECO:0000313" key="12">
    <source>
        <dbReference type="Proteomes" id="UP000242188"/>
    </source>
</evidence>
<keyword evidence="4 8" id="KW-0297">G-protein coupled receptor</keyword>
<dbReference type="InterPro" id="IPR000276">
    <property type="entry name" value="GPCR_Rhodpsn"/>
</dbReference>
<evidence type="ECO:0000256" key="4">
    <source>
        <dbReference type="ARBA" id="ARBA00023040"/>
    </source>
</evidence>
<dbReference type="InterPro" id="IPR017452">
    <property type="entry name" value="GPCR_Rhodpsn_7TM"/>
</dbReference>
<evidence type="ECO:0000256" key="8">
    <source>
        <dbReference type="RuleBase" id="RU000688"/>
    </source>
</evidence>
<gene>
    <name evidence="11" type="ORF">KP79_PYT09708</name>
</gene>
<keyword evidence="7 8" id="KW-0807">Transducer</keyword>
<dbReference type="CDD" id="cd00637">
    <property type="entry name" value="7tm_classA_rhodopsin-like"/>
    <property type="match status" value="1"/>
</dbReference>
<dbReference type="EMBL" id="NEDP02004184">
    <property type="protein sequence ID" value="OWF46443.1"/>
    <property type="molecule type" value="Genomic_DNA"/>
</dbReference>
<dbReference type="STRING" id="6573.A0A210QCG5"/>
<proteinExistence type="inferred from homology"/>
<keyword evidence="3 9" id="KW-1133">Transmembrane helix</keyword>
<evidence type="ECO:0000313" key="11">
    <source>
        <dbReference type="EMBL" id="OWF46443.1"/>
    </source>
</evidence>
<feature type="transmembrane region" description="Helical" evidence="9">
    <location>
        <begin position="42"/>
        <end position="71"/>
    </location>
</feature>
<feature type="transmembrane region" description="Helical" evidence="9">
    <location>
        <begin position="304"/>
        <end position="324"/>
    </location>
</feature>
<protein>
    <submittedName>
        <fullName evidence="11">Cholecystokinin receptor type A</fullName>
    </submittedName>
</protein>
<dbReference type="AlphaFoldDB" id="A0A210QCG5"/>
<dbReference type="Gene3D" id="1.20.1070.10">
    <property type="entry name" value="Rhodopsin 7-helix transmembrane proteins"/>
    <property type="match status" value="1"/>
</dbReference>
<keyword evidence="5 9" id="KW-0472">Membrane</keyword>
<dbReference type="PRINTS" id="PR00237">
    <property type="entry name" value="GPCRRHODOPSN"/>
</dbReference>
<keyword evidence="12" id="KW-1185">Reference proteome</keyword>
<evidence type="ECO:0000259" key="10">
    <source>
        <dbReference type="PROSITE" id="PS50262"/>
    </source>
</evidence>
<comment type="similarity">
    <text evidence="8">Belongs to the G-protein coupled receptor 1 family.</text>
</comment>
<dbReference type="PANTHER" id="PTHR24238:SF47">
    <property type="entry name" value="ECDYSTEROIDS_DOPAMINE RECEPTOR-RELATED"/>
    <property type="match status" value="1"/>
</dbReference>
<keyword evidence="6 8" id="KW-0675">Receptor</keyword>
<dbReference type="Proteomes" id="UP000242188">
    <property type="component" value="Unassembled WGS sequence"/>
</dbReference>
<dbReference type="OrthoDB" id="6161490at2759"/>